<accession>A0A0F9JR34</accession>
<evidence type="ECO:0008006" key="2">
    <source>
        <dbReference type="Google" id="ProtNLM"/>
    </source>
</evidence>
<sequence>MNVIFVGIHNKSDTNPLCRFTKTGKLLQKVIDQLPEVEFNKTNLFNIDHFPTTNQDDIGMLARDWWWRIDLEPSDIIILLGAFVHRHFDYKLGWKILKYGHPSGVWDKEKQKLYVQKMLNAIKY</sequence>
<name>A0A0F9JR34_9ZZZZ</name>
<protein>
    <recommendedName>
        <fullName evidence="2">Uracil-DNA glycosylase-like domain-containing protein</fullName>
    </recommendedName>
</protein>
<proteinExistence type="predicted"/>
<reference evidence="1" key="1">
    <citation type="journal article" date="2015" name="Nature">
        <title>Complex archaea that bridge the gap between prokaryotes and eukaryotes.</title>
        <authorList>
            <person name="Spang A."/>
            <person name="Saw J.H."/>
            <person name="Jorgensen S.L."/>
            <person name="Zaremba-Niedzwiedzka K."/>
            <person name="Martijn J."/>
            <person name="Lind A.E."/>
            <person name="van Eijk R."/>
            <person name="Schleper C."/>
            <person name="Guy L."/>
            <person name="Ettema T.J."/>
        </authorList>
    </citation>
    <scope>NUCLEOTIDE SEQUENCE</scope>
</reference>
<dbReference type="EMBL" id="LAZR01010819">
    <property type="protein sequence ID" value="KKM64871.1"/>
    <property type="molecule type" value="Genomic_DNA"/>
</dbReference>
<evidence type="ECO:0000313" key="1">
    <source>
        <dbReference type="EMBL" id="KKM64871.1"/>
    </source>
</evidence>
<dbReference type="AlphaFoldDB" id="A0A0F9JR34"/>
<organism evidence="1">
    <name type="scientific">marine sediment metagenome</name>
    <dbReference type="NCBI Taxonomy" id="412755"/>
    <lineage>
        <taxon>unclassified sequences</taxon>
        <taxon>metagenomes</taxon>
        <taxon>ecological metagenomes</taxon>
    </lineage>
</organism>
<gene>
    <name evidence="1" type="ORF">LCGC14_1496940</name>
</gene>
<comment type="caution">
    <text evidence="1">The sequence shown here is derived from an EMBL/GenBank/DDBJ whole genome shotgun (WGS) entry which is preliminary data.</text>
</comment>